<dbReference type="InterPro" id="IPR003959">
    <property type="entry name" value="ATPase_AAA_core"/>
</dbReference>
<dbReference type="PANTHER" id="PTHR43392:SF2">
    <property type="entry name" value="AAA-TYPE ATPASE FAMILY PROTEIN _ ANKYRIN REPEAT FAMILY PROTEIN"/>
    <property type="match status" value="1"/>
</dbReference>
<protein>
    <submittedName>
        <fullName evidence="5">ATPase family associated with various cellular activities (AAA)</fullName>
    </submittedName>
</protein>
<keyword evidence="2" id="KW-0547">Nucleotide-binding</keyword>
<dbReference type="SUPFAM" id="SSF52540">
    <property type="entry name" value="P-loop containing nucleoside triphosphate hydrolases"/>
    <property type="match status" value="1"/>
</dbReference>
<dbReference type="Gene3D" id="3.40.50.300">
    <property type="entry name" value="P-loop containing nucleotide triphosphate hydrolases"/>
    <property type="match status" value="1"/>
</dbReference>
<dbReference type="AlphaFoldDB" id="A0A1I3C4X2"/>
<keyword evidence="3" id="KW-0067">ATP-binding</keyword>
<reference evidence="5 6" key="1">
    <citation type="submission" date="2016-10" db="EMBL/GenBank/DDBJ databases">
        <authorList>
            <person name="de Groot N.N."/>
        </authorList>
    </citation>
    <scope>NUCLEOTIDE SEQUENCE [LARGE SCALE GENOMIC DNA]</scope>
    <source>
        <strain evidence="5 6">Z108</strain>
    </source>
</reference>
<evidence type="ECO:0000256" key="3">
    <source>
        <dbReference type="ARBA" id="ARBA00022840"/>
    </source>
</evidence>
<dbReference type="Proteomes" id="UP000183639">
    <property type="component" value="Unassembled WGS sequence"/>
</dbReference>
<evidence type="ECO:0000313" key="6">
    <source>
        <dbReference type="Proteomes" id="UP000183639"/>
    </source>
</evidence>
<proteinExistence type="inferred from homology"/>
<dbReference type="EMBL" id="FOQK01000002">
    <property type="protein sequence ID" value="SFH69592.1"/>
    <property type="molecule type" value="Genomic_DNA"/>
</dbReference>
<dbReference type="InterPro" id="IPR000641">
    <property type="entry name" value="CbxX/CfxQ"/>
</dbReference>
<dbReference type="FunFam" id="3.40.50.300:FF:000216">
    <property type="entry name" value="Type VII secretion ATPase EccA"/>
    <property type="match status" value="1"/>
</dbReference>
<comment type="similarity">
    <text evidence="1">Belongs to the CbxX/CfxQ family.</text>
</comment>
<dbReference type="GO" id="GO:0016887">
    <property type="term" value="F:ATP hydrolysis activity"/>
    <property type="evidence" value="ECO:0007669"/>
    <property type="project" value="InterPro"/>
</dbReference>
<sequence>MLFYQVKVACSLVDNGKMQKNYEESQNAWHRLIEDINDTLETDANESKIFMTIYKASPEELFFIAVIDSLESPSSKTLLKFLADCVSEKYGLSLQRKAQMKEISPKEARKFLENSSHFISRNRYWDNDNYSLDYYNNRDFQITEQIFDKFPTNLNAALEDAHTFIPDKTLLEEIKRIYTPTHPHKYQGHPVHYKLSADNKNSALQLATCLCRNLYANQRLVSRCISYISDITEGCFNDSDIESIFRQSAGGTIVIELTGSKEEHQNYTTCYEEVVNFFTEQIRKYQRNTLFILVENTHNPGFTHNLISSLQEEMFFIEIKEGTGNRQTATKYLQKLLTDGKISYNTEQIEYVLGDKTVFRPSDIYQMYDRLYRNNLRNNAYTAYKEVSRVTLAVKKHAEKDAYSRLQSMIGLQEVKKVIENILDTFRAQKIRSTMGLNQFRPNMHMVFTGNPGSAKTTVARLLSEILNSEGILSSGEFVECGRADLVGKYVGWTAPTIKKKFRHAEGGILFIDEAYSLVDDCEGSYGDEAINTIVQEMENNRDDTIVIFAGYPDKMERFLEKNEGLRSRIAFHIDFPDYTPQELLDILHLMASKQELTLGAGINEKCRELFNKASQTDNFGNGRFVRNLLEQAQIKQASRLMQEYKGKEIDRHILLELKKEDFDVNVVKQYKSKNRTLGFVPNP</sequence>
<dbReference type="PRINTS" id="PR00819">
    <property type="entry name" value="CBXCFQXSUPER"/>
</dbReference>
<feature type="domain" description="AAA+ ATPase" evidence="4">
    <location>
        <begin position="442"/>
        <end position="580"/>
    </location>
</feature>
<dbReference type="InterPro" id="IPR050773">
    <property type="entry name" value="CbxX/CfxQ_RuBisCO_ESX"/>
</dbReference>
<dbReference type="Gene3D" id="1.10.8.60">
    <property type="match status" value="1"/>
</dbReference>
<dbReference type="SMART" id="SM00382">
    <property type="entry name" value="AAA"/>
    <property type="match status" value="1"/>
</dbReference>
<evidence type="ECO:0000313" key="5">
    <source>
        <dbReference type="EMBL" id="SFH69592.1"/>
    </source>
</evidence>
<gene>
    <name evidence="5" type="ORF">SAMN04487861_102167</name>
</gene>
<dbReference type="PANTHER" id="PTHR43392">
    <property type="entry name" value="AAA-TYPE ATPASE FAMILY PROTEIN / ANKYRIN REPEAT FAMILY PROTEIN"/>
    <property type="match status" value="1"/>
</dbReference>
<evidence type="ECO:0000256" key="2">
    <source>
        <dbReference type="ARBA" id="ARBA00022741"/>
    </source>
</evidence>
<dbReference type="InterPro" id="IPR027417">
    <property type="entry name" value="P-loop_NTPase"/>
</dbReference>
<dbReference type="Pfam" id="PF00004">
    <property type="entry name" value="AAA"/>
    <property type="match status" value="1"/>
</dbReference>
<dbReference type="GO" id="GO:0005524">
    <property type="term" value="F:ATP binding"/>
    <property type="evidence" value="ECO:0007669"/>
    <property type="project" value="UniProtKB-KW"/>
</dbReference>
<dbReference type="InterPro" id="IPR041627">
    <property type="entry name" value="AAA_lid_6"/>
</dbReference>
<dbReference type="Pfam" id="PF17866">
    <property type="entry name" value="AAA_lid_6"/>
    <property type="match status" value="1"/>
</dbReference>
<accession>A0A1I3C4X2</accession>
<name>A0A1I3C4X2_SELRU</name>
<evidence type="ECO:0000259" key="4">
    <source>
        <dbReference type="SMART" id="SM00382"/>
    </source>
</evidence>
<evidence type="ECO:0000256" key="1">
    <source>
        <dbReference type="ARBA" id="ARBA00010378"/>
    </source>
</evidence>
<dbReference type="InterPro" id="IPR003593">
    <property type="entry name" value="AAA+_ATPase"/>
</dbReference>
<organism evidence="5 6">
    <name type="scientific">Selenomonas ruminantium</name>
    <dbReference type="NCBI Taxonomy" id="971"/>
    <lineage>
        <taxon>Bacteria</taxon>
        <taxon>Bacillati</taxon>
        <taxon>Bacillota</taxon>
        <taxon>Negativicutes</taxon>
        <taxon>Selenomonadales</taxon>
        <taxon>Selenomonadaceae</taxon>
        <taxon>Selenomonas</taxon>
    </lineage>
</organism>
<dbReference type="RefSeq" id="WP_075441926.1">
    <property type="nucleotide sequence ID" value="NZ_FOQK01000002.1"/>
</dbReference>
<dbReference type="OrthoDB" id="9806903at2"/>